<dbReference type="RefSeq" id="WP_157425702.1">
    <property type="nucleotide sequence ID" value="NZ_BAAANK010000001.1"/>
</dbReference>
<accession>A0ABN2ME20</accession>
<dbReference type="Gene3D" id="3.10.450.50">
    <property type="match status" value="1"/>
</dbReference>
<sequence>MNTVLESYLATWNAGDDATRSQLLGEHWAETASYIDPLAEAVGRDAVGATIAAVRGQFPGFVFSLVGEPDAHHRQVRFQWGLGPANAEPVVIGFDVVTTDDAGRIDQVLGFLDRVPG</sequence>
<reference evidence="2 3" key="1">
    <citation type="journal article" date="2019" name="Int. J. Syst. Evol. Microbiol.">
        <title>The Global Catalogue of Microorganisms (GCM) 10K type strain sequencing project: providing services to taxonomists for standard genome sequencing and annotation.</title>
        <authorList>
            <consortium name="The Broad Institute Genomics Platform"/>
            <consortium name="The Broad Institute Genome Sequencing Center for Infectious Disease"/>
            <person name="Wu L."/>
            <person name="Ma J."/>
        </authorList>
    </citation>
    <scope>NUCLEOTIDE SEQUENCE [LARGE SCALE GENOMIC DNA]</scope>
    <source>
        <strain evidence="2 3">JCM 14323</strain>
    </source>
</reference>
<evidence type="ECO:0000313" key="3">
    <source>
        <dbReference type="Proteomes" id="UP001501746"/>
    </source>
</evidence>
<gene>
    <name evidence="2" type="ORF">GCM10009750_01240</name>
</gene>
<organism evidence="2 3">
    <name type="scientific">Agromyces salentinus</name>
    <dbReference type="NCBI Taxonomy" id="269421"/>
    <lineage>
        <taxon>Bacteria</taxon>
        <taxon>Bacillati</taxon>
        <taxon>Actinomycetota</taxon>
        <taxon>Actinomycetes</taxon>
        <taxon>Micrococcales</taxon>
        <taxon>Microbacteriaceae</taxon>
        <taxon>Agromyces</taxon>
    </lineage>
</organism>
<proteinExistence type="predicted"/>
<keyword evidence="3" id="KW-1185">Reference proteome</keyword>
<feature type="domain" description="SnoaL-like" evidence="1">
    <location>
        <begin position="6"/>
        <end position="105"/>
    </location>
</feature>
<name>A0ABN2ME20_9MICO</name>
<dbReference type="Proteomes" id="UP001501746">
    <property type="component" value="Unassembled WGS sequence"/>
</dbReference>
<dbReference type="InterPro" id="IPR037401">
    <property type="entry name" value="SnoaL-like"/>
</dbReference>
<evidence type="ECO:0000313" key="2">
    <source>
        <dbReference type="EMBL" id="GAA1822597.1"/>
    </source>
</evidence>
<comment type="caution">
    <text evidence="2">The sequence shown here is derived from an EMBL/GenBank/DDBJ whole genome shotgun (WGS) entry which is preliminary data.</text>
</comment>
<dbReference type="SUPFAM" id="SSF54427">
    <property type="entry name" value="NTF2-like"/>
    <property type="match status" value="1"/>
</dbReference>
<dbReference type="EMBL" id="BAAANK010000001">
    <property type="protein sequence ID" value="GAA1822597.1"/>
    <property type="molecule type" value="Genomic_DNA"/>
</dbReference>
<dbReference type="Pfam" id="PF12680">
    <property type="entry name" value="SnoaL_2"/>
    <property type="match status" value="1"/>
</dbReference>
<dbReference type="InterPro" id="IPR032710">
    <property type="entry name" value="NTF2-like_dom_sf"/>
</dbReference>
<protein>
    <submittedName>
        <fullName evidence="2">Nuclear transport factor 2 family protein</fullName>
    </submittedName>
</protein>
<evidence type="ECO:0000259" key="1">
    <source>
        <dbReference type="Pfam" id="PF12680"/>
    </source>
</evidence>